<dbReference type="PANTHER" id="PTHR31302">
    <property type="entry name" value="TRANSMEMBRANE PROTEIN WITH METALLOPHOSPHOESTERASE DOMAIN-RELATED"/>
    <property type="match status" value="1"/>
</dbReference>
<keyword evidence="1" id="KW-1133">Transmembrane helix</keyword>
<keyword evidence="1" id="KW-0472">Membrane</keyword>
<dbReference type="AlphaFoldDB" id="A0A1M6DUT5"/>
<dbReference type="RefSeq" id="WP_072913651.1">
    <property type="nucleotide sequence ID" value="NZ_FQYQ01000005.1"/>
</dbReference>
<organism evidence="3 4">
    <name type="scientific">Pseudobutyrivibrio xylanivorans DSM 14809</name>
    <dbReference type="NCBI Taxonomy" id="1123012"/>
    <lineage>
        <taxon>Bacteria</taxon>
        <taxon>Bacillati</taxon>
        <taxon>Bacillota</taxon>
        <taxon>Clostridia</taxon>
        <taxon>Lachnospirales</taxon>
        <taxon>Lachnospiraceae</taxon>
        <taxon>Pseudobutyrivibrio</taxon>
    </lineage>
</organism>
<evidence type="ECO:0000256" key="1">
    <source>
        <dbReference type="SAM" id="Phobius"/>
    </source>
</evidence>
<protein>
    <recommendedName>
        <fullName evidence="2">Calcineurin-like phosphoesterase domain-containing protein</fullName>
    </recommendedName>
</protein>
<reference evidence="3 4" key="1">
    <citation type="submission" date="2016-11" db="EMBL/GenBank/DDBJ databases">
        <authorList>
            <person name="Jaros S."/>
            <person name="Januszkiewicz K."/>
            <person name="Wedrychowicz H."/>
        </authorList>
    </citation>
    <scope>NUCLEOTIDE SEQUENCE [LARGE SCALE GENOMIC DNA]</scope>
    <source>
        <strain evidence="3 4">DSM 14809</strain>
    </source>
</reference>
<dbReference type="InterPro" id="IPR051158">
    <property type="entry name" value="Metallophosphoesterase_sf"/>
</dbReference>
<dbReference type="InterPro" id="IPR029052">
    <property type="entry name" value="Metallo-depent_PP-like"/>
</dbReference>
<accession>A0A1M6DUT5</accession>
<evidence type="ECO:0000259" key="2">
    <source>
        <dbReference type="Pfam" id="PF00149"/>
    </source>
</evidence>
<dbReference type="SUPFAM" id="SSF56300">
    <property type="entry name" value="Metallo-dependent phosphatases"/>
    <property type="match status" value="1"/>
</dbReference>
<dbReference type="Pfam" id="PF00149">
    <property type="entry name" value="Metallophos"/>
    <property type="match status" value="1"/>
</dbReference>
<dbReference type="OrthoDB" id="9780884at2"/>
<dbReference type="InterPro" id="IPR004843">
    <property type="entry name" value="Calcineurin-like_PHP"/>
</dbReference>
<feature type="transmembrane region" description="Helical" evidence="1">
    <location>
        <begin position="58"/>
        <end position="78"/>
    </location>
</feature>
<dbReference type="Proteomes" id="UP000184185">
    <property type="component" value="Unassembled WGS sequence"/>
</dbReference>
<proteinExistence type="predicted"/>
<evidence type="ECO:0000313" key="3">
    <source>
        <dbReference type="EMBL" id="SHI76945.1"/>
    </source>
</evidence>
<evidence type="ECO:0000313" key="4">
    <source>
        <dbReference type="Proteomes" id="UP000184185"/>
    </source>
</evidence>
<feature type="transmembrane region" description="Helical" evidence="1">
    <location>
        <begin position="6"/>
        <end position="23"/>
    </location>
</feature>
<feature type="domain" description="Calcineurin-like phosphoesterase" evidence="2">
    <location>
        <begin position="129"/>
        <end position="298"/>
    </location>
</feature>
<dbReference type="Gene3D" id="3.60.21.10">
    <property type="match status" value="1"/>
</dbReference>
<feature type="transmembrane region" description="Helical" evidence="1">
    <location>
        <begin position="35"/>
        <end position="52"/>
    </location>
</feature>
<gene>
    <name evidence="3" type="ORF">SAMN02745725_01038</name>
</gene>
<dbReference type="GO" id="GO:0016787">
    <property type="term" value="F:hydrolase activity"/>
    <property type="evidence" value="ECO:0007669"/>
    <property type="project" value="InterPro"/>
</dbReference>
<dbReference type="EMBL" id="FQYQ01000005">
    <property type="protein sequence ID" value="SHI76945.1"/>
    <property type="molecule type" value="Genomic_DNA"/>
</dbReference>
<name>A0A1M6DUT5_PSEXY</name>
<keyword evidence="4" id="KW-1185">Reference proteome</keyword>
<dbReference type="PANTHER" id="PTHR31302:SF0">
    <property type="entry name" value="TRANSMEMBRANE PROTEIN WITH METALLOPHOSPHOESTERASE DOMAIN"/>
    <property type="match status" value="1"/>
</dbReference>
<keyword evidence="1" id="KW-0812">Transmembrane</keyword>
<feature type="transmembrane region" description="Helical" evidence="1">
    <location>
        <begin position="90"/>
        <end position="109"/>
    </location>
</feature>
<sequence length="360" mass="40371">MIWILMFLGAFIAAIAGIIFLVSCTTKFSFIKNKIVAFLVIALLFCFFYFTMEWINALTIVIYVTLFFLVSEGIGKIIQKKWSCKTKFYWQGWLALICSVLYLGTGYYLCVTVAEKDYKLSSDKDIGSLRVAMIADSHLSTTFDGDGFAKHLKTIESQNPDILLIAGDFVDDGSKNIDLEKACEALGKTNFKYGVWYVYGNHDEGYFNHRDFTAQDLENNLLKNGVNILSDESTLIDNRFYVVGRLDKGVSPDRKTIDTLISGLDTSKYIIVMDHEPADYDAEAAANVDLVVSGHTHGGQMIPIRHIGVLVGANDATYGYERSDNTDFIVTSGISDWALKFKTGTRSEYVIIDLLFDQMD</sequence>